<reference evidence="3" key="1">
    <citation type="submission" date="2006-10" db="EMBL/GenBank/DDBJ databases">
        <authorList>
            <person name="Amadeo P."/>
            <person name="Zhao Q."/>
            <person name="Wortman J."/>
            <person name="Fraser-Liggett C."/>
            <person name="Carlton J."/>
        </authorList>
    </citation>
    <scope>NUCLEOTIDE SEQUENCE</scope>
    <source>
        <strain evidence="3">G3</strain>
    </source>
</reference>
<name>A2EN17_TRIV3</name>
<organism evidence="3 4">
    <name type="scientific">Trichomonas vaginalis (strain ATCC PRA-98 / G3)</name>
    <dbReference type="NCBI Taxonomy" id="412133"/>
    <lineage>
        <taxon>Eukaryota</taxon>
        <taxon>Metamonada</taxon>
        <taxon>Parabasalia</taxon>
        <taxon>Trichomonadida</taxon>
        <taxon>Trichomonadidae</taxon>
        <taxon>Trichomonas</taxon>
    </lineage>
</organism>
<keyword evidence="2" id="KW-0472">Membrane</keyword>
<evidence type="ECO:0000313" key="3">
    <source>
        <dbReference type="EMBL" id="EAY05925.1"/>
    </source>
</evidence>
<feature type="compositionally biased region" description="Polar residues" evidence="1">
    <location>
        <begin position="324"/>
        <end position="370"/>
    </location>
</feature>
<dbReference type="InParanoid" id="A2EN17"/>
<evidence type="ECO:0000256" key="1">
    <source>
        <dbReference type="SAM" id="MobiDB-lite"/>
    </source>
</evidence>
<dbReference type="KEGG" id="tva:4763811"/>
<protein>
    <submittedName>
        <fullName evidence="3">Uncharacterized protein</fullName>
    </submittedName>
</protein>
<feature type="compositionally biased region" description="Basic and acidic residues" evidence="1">
    <location>
        <begin position="432"/>
        <end position="448"/>
    </location>
</feature>
<evidence type="ECO:0000313" key="4">
    <source>
        <dbReference type="Proteomes" id="UP000001542"/>
    </source>
</evidence>
<gene>
    <name evidence="3" type="ORF">TVAG_087030</name>
</gene>
<dbReference type="PANTHER" id="PTHR46155:SF1">
    <property type="entry name" value="BIFUNCTIONAL INHIBITOR_LIPID-TRANSFER PROTEIN_SEED STORAGE 2S ALBUMIN SUPERFAMILY PROTEIN"/>
    <property type="match status" value="1"/>
</dbReference>
<dbReference type="VEuPathDB" id="TrichDB:TVAG_087030"/>
<dbReference type="PANTHER" id="PTHR46155">
    <property type="entry name" value="BIFUNCTIONAL INHIBITOR/LIPID-TRANSFER PROTEIN/SEED STORAGE 2S ALBUMIN SUPERFAMILY PROTEIN"/>
    <property type="match status" value="1"/>
</dbReference>
<proteinExistence type="predicted"/>
<evidence type="ECO:0000256" key="2">
    <source>
        <dbReference type="SAM" id="Phobius"/>
    </source>
</evidence>
<dbReference type="SMR" id="A2EN17"/>
<feature type="region of interest" description="Disordered" evidence="1">
    <location>
        <begin position="416"/>
        <end position="448"/>
    </location>
</feature>
<feature type="compositionally biased region" description="Polar residues" evidence="1">
    <location>
        <begin position="303"/>
        <end position="318"/>
    </location>
</feature>
<dbReference type="RefSeq" id="XP_001318148.1">
    <property type="nucleotide sequence ID" value="XM_001318113.1"/>
</dbReference>
<dbReference type="AlphaFoldDB" id="A2EN17"/>
<dbReference type="EMBL" id="DS113436">
    <property type="protein sequence ID" value="EAY05925.1"/>
    <property type="molecule type" value="Genomic_DNA"/>
</dbReference>
<feature type="region of interest" description="Disordered" evidence="1">
    <location>
        <begin position="303"/>
        <end position="370"/>
    </location>
</feature>
<dbReference type="NCBIfam" id="NF041738">
    <property type="entry name" value="GG_III-CTERM"/>
    <property type="match status" value="1"/>
</dbReference>
<accession>A2EN17</accession>
<sequence>MNVDSFKLNRCIFSSNLVNADQPDIHVPYKARKQFGENIDLGFSNKVTPTRFLGRGGGAIAFFSNDKKGHLINGAPTNEQRTFESHHCCFYKDSSAITGQTFGSGAAHEMLLDGYINYLSYDDYIGNFNPSELPSQYVSQTSRNWPETATTMKFLANRFESDPTKLDLCVGFTDNTNTYTESINYTFASASNDLTESSTSSIPTPSAYSYVATPITVLPRPTDARITYTTAKAKVESPSSYFKPSFISFVIPPPTPVQTVASTPHSTPYFTVFSTAHSTPHSTPFNTVFSTASKTAFETPFSTAHSTAHSTPHSTPHSTAHKTPFSTAHSTPHSTPFSTAHSTPHSTAHSTPHSTPYSTAHDTPFSTAHSTPHITPFSTVHSTPFITAFETPVETVHSTAHDTPVETVFSTPFVTFDETPYRTPDTTPAETADNKKAEGGNTDKNDSPKKRNWLPIILGIVGALLLIGSIIFFVLWKRKKDDSSQEISDSSMPNVEEAEKMETYISSAVTITNDNPLWISGSTMEDPFQGDFEERECPESFLEPSHLLAVEPSKFPVEF</sequence>
<dbReference type="Proteomes" id="UP000001542">
    <property type="component" value="Unassembled WGS sequence"/>
</dbReference>
<keyword evidence="2" id="KW-0812">Transmembrane</keyword>
<keyword evidence="4" id="KW-1185">Reference proteome</keyword>
<keyword evidence="2" id="KW-1133">Transmembrane helix</keyword>
<feature type="transmembrane region" description="Helical" evidence="2">
    <location>
        <begin position="453"/>
        <end position="476"/>
    </location>
</feature>
<reference evidence="3" key="2">
    <citation type="journal article" date="2007" name="Science">
        <title>Draft genome sequence of the sexually transmitted pathogen Trichomonas vaginalis.</title>
        <authorList>
            <person name="Carlton J.M."/>
            <person name="Hirt R.P."/>
            <person name="Silva J.C."/>
            <person name="Delcher A.L."/>
            <person name="Schatz M."/>
            <person name="Zhao Q."/>
            <person name="Wortman J.R."/>
            <person name="Bidwell S.L."/>
            <person name="Alsmark U.C.M."/>
            <person name="Besteiro S."/>
            <person name="Sicheritz-Ponten T."/>
            <person name="Noel C.J."/>
            <person name="Dacks J.B."/>
            <person name="Foster P.G."/>
            <person name="Simillion C."/>
            <person name="Van de Peer Y."/>
            <person name="Miranda-Saavedra D."/>
            <person name="Barton G.J."/>
            <person name="Westrop G.D."/>
            <person name="Mueller S."/>
            <person name="Dessi D."/>
            <person name="Fiori P.L."/>
            <person name="Ren Q."/>
            <person name="Paulsen I."/>
            <person name="Zhang H."/>
            <person name="Bastida-Corcuera F.D."/>
            <person name="Simoes-Barbosa A."/>
            <person name="Brown M.T."/>
            <person name="Hayes R.D."/>
            <person name="Mukherjee M."/>
            <person name="Okumura C.Y."/>
            <person name="Schneider R."/>
            <person name="Smith A.J."/>
            <person name="Vanacova S."/>
            <person name="Villalvazo M."/>
            <person name="Haas B.J."/>
            <person name="Pertea M."/>
            <person name="Feldblyum T.V."/>
            <person name="Utterback T.R."/>
            <person name="Shu C.L."/>
            <person name="Osoegawa K."/>
            <person name="de Jong P.J."/>
            <person name="Hrdy I."/>
            <person name="Horvathova L."/>
            <person name="Zubacova Z."/>
            <person name="Dolezal P."/>
            <person name="Malik S.B."/>
            <person name="Logsdon J.M. Jr."/>
            <person name="Henze K."/>
            <person name="Gupta A."/>
            <person name="Wang C.C."/>
            <person name="Dunne R.L."/>
            <person name="Upcroft J.A."/>
            <person name="Upcroft P."/>
            <person name="White O."/>
            <person name="Salzberg S.L."/>
            <person name="Tang P."/>
            <person name="Chiu C.-H."/>
            <person name="Lee Y.-S."/>
            <person name="Embley T.M."/>
            <person name="Coombs G.H."/>
            <person name="Mottram J.C."/>
            <person name="Tachezy J."/>
            <person name="Fraser-Liggett C.M."/>
            <person name="Johnson P.J."/>
        </authorList>
    </citation>
    <scope>NUCLEOTIDE SEQUENCE [LARGE SCALE GENOMIC DNA]</scope>
    <source>
        <strain evidence="3">G3</strain>
    </source>
</reference>
<dbReference type="VEuPathDB" id="TrichDB:TVAGG3_0334270"/>